<sequence>MRKVMKDNFTVAITGEDVLACMPYMSNVVDNNVISDVVNAANKVLDYIAVSVVSDAIEFDEEGLCIEGVYIGCGHRIVSMLKGSRKMAVVVCSLGQPIIDLCGKFKSEGDLLKAYLCDAIANIAIGKLEDAVKEKLYLEEAAPYTWKSSTDFSPGDCAWNLEEQGKLLSLLPESSCPVQLTASYLMKPLKSISFMMGFGPDLRCVRNKCLCCNLKQCSYKGQIKWK</sequence>
<dbReference type="Gene3D" id="3.40.109.40">
    <property type="match status" value="1"/>
</dbReference>
<evidence type="ECO:0000313" key="1">
    <source>
        <dbReference type="EMBL" id="HIZ33391.1"/>
    </source>
</evidence>
<dbReference type="Proteomes" id="UP000824028">
    <property type="component" value="Unassembled WGS sequence"/>
</dbReference>
<evidence type="ECO:0008006" key="3">
    <source>
        <dbReference type="Google" id="ProtNLM"/>
    </source>
</evidence>
<dbReference type="EMBL" id="DXBX01000060">
    <property type="protein sequence ID" value="HIZ33391.1"/>
    <property type="molecule type" value="Genomic_DNA"/>
</dbReference>
<dbReference type="AlphaFoldDB" id="A0A9D2E9T9"/>
<organism evidence="1 2">
    <name type="scientific">Candidatus Bacteroides merdigallinarum</name>
    <dbReference type="NCBI Taxonomy" id="2838473"/>
    <lineage>
        <taxon>Bacteria</taxon>
        <taxon>Pseudomonadati</taxon>
        <taxon>Bacteroidota</taxon>
        <taxon>Bacteroidia</taxon>
        <taxon>Bacteroidales</taxon>
        <taxon>Bacteroidaceae</taxon>
        <taxon>Bacteroides</taxon>
    </lineage>
</organism>
<reference evidence="1" key="1">
    <citation type="journal article" date="2021" name="PeerJ">
        <title>Extensive microbial diversity within the chicken gut microbiome revealed by metagenomics and culture.</title>
        <authorList>
            <person name="Gilroy R."/>
            <person name="Ravi A."/>
            <person name="Getino M."/>
            <person name="Pursley I."/>
            <person name="Horton D.L."/>
            <person name="Alikhan N.F."/>
            <person name="Baker D."/>
            <person name="Gharbi K."/>
            <person name="Hall N."/>
            <person name="Watson M."/>
            <person name="Adriaenssens E.M."/>
            <person name="Foster-Nyarko E."/>
            <person name="Jarju S."/>
            <person name="Secka A."/>
            <person name="Antonio M."/>
            <person name="Oren A."/>
            <person name="Chaudhuri R.R."/>
            <person name="La Ragione R."/>
            <person name="Hildebrand F."/>
            <person name="Pallen M.J."/>
        </authorList>
    </citation>
    <scope>NUCLEOTIDE SEQUENCE</scope>
    <source>
        <strain evidence="1">ChiHjej9B8-1298</strain>
    </source>
</reference>
<evidence type="ECO:0000313" key="2">
    <source>
        <dbReference type="Proteomes" id="UP000824028"/>
    </source>
</evidence>
<comment type="caution">
    <text evidence="1">The sequence shown here is derived from an EMBL/GenBank/DDBJ whole genome shotgun (WGS) entry which is preliminary data.</text>
</comment>
<dbReference type="InterPro" id="IPR037010">
    <property type="entry name" value="VitB12-dep_Met_synth_activ_sf"/>
</dbReference>
<reference evidence="1" key="2">
    <citation type="submission" date="2021-04" db="EMBL/GenBank/DDBJ databases">
        <authorList>
            <person name="Gilroy R."/>
        </authorList>
    </citation>
    <scope>NUCLEOTIDE SEQUENCE</scope>
    <source>
        <strain evidence="1">ChiHjej9B8-1298</strain>
    </source>
</reference>
<dbReference type="GO" id="GO:0008705">
    <property type="term" value="F:methionine synthase activity"/>
    <property type="evidence" value="ECO:0007669"/>
    <property type="project" value="InterPro"/>
</dbReference>
<name>A0A9D2E9T9_9BACE</name>
<dbReference type="SUPFAM" id="SSF56507">
    <property type="entry name" value="Methionine synthase activation domain-like"/>
    <property type="match status" value="1"/>
</dbReference>
<gene>
    <name evidence="1" type="ORF">H9814_07640</name>
</gene>
<accession>A0A9D2E9T9</accession>
<proteinExistence type="predicted"/>
<protein>
    <recommendedName>
        <fullName evidence="3">Methionine synthase</fullName>
    </recommendedName>
</protein>